<dbReference type="AlphaFoldDB" id="A0A923MIL7"/>
<comment type="caution">
    <text evidence="1">The sequence shown here is derived from an EMBL/GenBank/DDBJ whole genome shotgun (WGS) entry which is preliminary data.</text>
</comment>
<name>A0A923MIL7_9FIRM</name>
<gene>
    <name evidence="1" type="ORF">H8Z83_10110</name>
</gene>
<reference evidence="1" key="1">
    <citation type="submission" date="2020-08" db="EMBL/GenBank/DDBJ databases">
        <title>Genome public.</title>
        <authorList>
            <person name="Liu C."/>
            <person name="Sun Q."/>
        </authorList>
    </citation>
    <scope>NUCLEOTIDE SEQUENCE</scope>
    <source>
        <strain evidence="1">BX15</strain>
    </source>
</reference>
<keyword evidence="2" id="KW-1185">Reference proteome</keyword>
<dbReference type="Proteomes" id="UP000620327">
    <property type="component" value="Unassembled WGS sequence"/>
</dbReference>
<sequence length="80" mass="9211">MGTKKKFTPEELKHLQANPYTLRVTANSISYTLAFKEAFWALSLQGYTGTAAFRKLGYNTEVLGFERIHSQNLRLSRRLE</sequence>
<evidence type="ECO:0000313" key="1">
    <source>
        <dbReference type="EMBL" id="MBC5770671.1"/>
    </source>
</evidence>
<accession>A0A923MIL7</accession>
<dbReference type="EMBL" id="JACOQI010000008">
    <property type="protein sequence ID" value="MBC5770671.1"/>
    <property type="molecule type" value="Genomic_DNA"/>
</dbReference>
<proteinExistence type="predicted"/>
<dbReference type="InterPro" id="IPR046929">
    <property type="entry name" value="HTH_Tnp"/>
</dbReference>
<dbReference type="Pfam" id="PF20310">
    <property type="entry name" value="HTH_Tnp_2"/>
    <property type="match status" value="1"/>
</dbReference>
<dbReference type="RefSeq" id="WP_187014907.1">
    <property type="nucleotide sequence ID" value="NZ_JACOQI010000008.1"/>
</dbReference>
<protein>
    <submittedName>
        <fullName evidence="1">Uncharacterized protein</fullName>
    </submittedName>
</protein>
<organism evidence="1 2">
    <name type="scientific">Dysosmobacter segnis</name>
    <dbReference type="NCBI Taxonomy" id="2763042"/>
    <lineage>
        <taxon>Bacteria</taxon>
        <taxon>Bacillati</taxon>
        <taxon>Bacillota</taxon>
        <taxon>Clostridia</taxon>
        <taxon>Eubacteriales</taxon>
        <taxon>Oscillospiraceae</taxon>
        <taxon>Dysosmobacter</taxon>
    </lineage>
</organism>
<evidence type="ECO:0000313" key="2">
    <source>
        <dbReference type="Proteomes" id="UP000620327"/>
    </source>
</evidence>